<comment type="caution">
    <text evidence="3">The sequence shown here is derived from an EMBL/GenBank/DDBJ whole genome shotgun (WGS) entry which is preliminary data.</text>
</comment>
<feature type="region of interest" description="Disordered" evidence="1">
    <location>
        <begin position="104"/>
        <end position="130"/>
    </location>
</feature>
<protein>
    <submittedName>
        <fullName evidence="3">PepSY domain-containing protein</fullName>
    </submittedName>
</protein>
<feature type="region of interest" description="Disordered" evidence="1">
    <location>
        <begin position="1"/>
        <end position="51"/>
    </location>
</feature>
<evidence type="ECO:0000259" key="2">
    <source>
        <dbReference type="Pfam" id="PF03413"/>
    </source>
</evidence>
<feature type="domain" description="PepSY" evidence="2">
    <location>
        <begin position="132"/>
        <end position="190"/>
    </location>
</feature>
<proteinExistence type="predicted"/>
<evidence type="ECO:0000256" key="1">
    <source>
        <dbReference type="SAM" id="MobiDB-lite"/>
    </source>
</evidence>
<reference evidence="3" key="1">
    <citation type="journal article" date="2021" name="PeerJ">
        <title>Extensive microbial diversity within the chicken gut microbiome revealed by metagenomics and culture.</title>
        <authorList>
            <person name="Gilroy R."/>
            <person name="Ravi A."/>
            <person name="Getino M."/>
            <person name="Pursley I."/>
            <person name="Horton D.L."/>
            <person name="Alikhan N.F."/>
            <person name="Baker D."/>
            <person name="Gharbi K."/>
            <person name="Hall N."/>
            <person name="Watson M."/>
            <person name="Adriaenssens E.M."/>
            <person name="Foster-Nyarko E."/>
            <person name="Jarju S."/>
            <person name="Secka A."/>
            <person name="Antonio M."/>
            <person name="Oren A."/>
            <person name="Chaudhuri R.R."/>
            <person name="La Ragione R."/>
            <person name="Hildebrand F."/>
            <person name="Pallen M.J."/>
        </authorList>
    </citation>
    <scope>NUCLEOTIDE SEQUENCE</scope>
    <source>
        <strain evidence="3">ChiW19-954</strain>
    </source>
</reference>
<accession>A0A9D2SSN3</accession>
<organism evidence="3 4">
    <name type="scientific">Candidatus Mediterraneibacter faecipullorum</name>
    <dbReference type="NCBI Taxonomy" id="2838670"/>
    <lineage>
        <taxon>Bacteria</taxon>
        <taxon>Bacillati</taxon>
        <taxon>Bacillota</taxon>
        <taxon>Clostridia</taxon>
        <taxon>Lachnospirales</taxon>
        <taxon>Lachnospiraceae</taxon>
        <taxon>Mediterraneibacter</taxon>
    </lineage>
</organism>
<dbReference type="InterPro" id="IPR025711">
    <property type="entry name" value="PepSY"/>
</dbReference>
<reference evidence="3" key="2">
    <citation type="submission" date="2021-04" db="EMBL/GenBank/DDBJ databases">
        <authorList>
            <person name="Gilroy R."/>
        </authorList>
    </citation>
    <scope>NUCLEOTIDE SEQUENCE</scope>
    <source>
        <strain evidence="3">ChiW19-954</strain>
    </source>
</reference>
<name>A0A9D2SSN3_9FIRM</name>
<dbReference type="EMBL" id="DWWO01000083">
    <property type="protein sequence ID" value="HJC34258.1"/>
    <property type="molecule type" value="Genomic_DNA"/>
</dbReference>
<evidence type="ECO:0000313" key="3">
    <source>
        <dbReference type="EMBL" id="HJC34258.1"/>
    </source>
</evidence>
<dbReference type="Proteomes" id="UP000823890">
    <property type="component" value="Unassembled WGS sequence"/>
</dbReference>
<feature type="domain" description="PepSY" evidence="2">
    <location>
        <begin position="46"/>
        <end position="106"/>
    </location>
</feature>
<evidence type="ECO:0000313" key="4">
    <source>
        <dbReference type="Proteomes" id="UP000823890"/>
    </source>
</evidence>
<feature type="compositionally biased region" description="Polar residues" evidence="1">
    <location>
        <begin position="34"/>
        <end position="44"/>
    </location>
</feature>
<dbReference type="Gene3D" id="3.10.450.40">
    <property type="match status" value="2"/>
</dbReference>
<sequence>MNSATANTAESRNSAAADSAQSDDHDDQNAAGTADQTGSNSGTQDIGEDAALQAALEAAGISEADASRVRVSMDRDDGRVVYDVRFDVDQTEYDYEVLASDGQIVSSDVERRDDDGYDDDDRSRGSNADVAVSREEAIDIALAKVSGATENDIRIELDHDDGRYKYEGDIIYERVEYDFEIDANSGDILEWSEERD</sequence>
<gene>
    <name evidence="3" type="ORF">H9758_06630</name>
</gene>
<dbReference type="Pfam" id="PF03413">
    <property type="entry name" value="PepSY"/>
    <property type="match status" value="2"/>
</dbReference>
<dbReference type="AlphaFoldDB" id="A0A9D2SSN3"/>
<feature type="compositionally biased region" description="Polar residues" evidence="1">
    <location>
        <begin position="1"/>
        <end position="12"/>
    </location>
</feature>